<feature type="compositionally biased region" description="Polar residues" evidence="4">
    <location>
        <begin position="544"/>
        <end position="559"/>
    </location>
</feature>
<dbReference type="GO" id="GO:0005737">
    <property type="term" value="C:cytoplasm"/>
    <property type="evidence" value="ECO:0007669"/>
    <property type="project" value="InterPro"/>
</dbReference>
<feature type="region of interest" description="Disordered" evidence="4">
    <location>
        <begin position="1745"/>
        <end position="1772"/>
    </location>
</feature>
<keyword evidence="2" id="KW-0964">Secreted</keyword>
<dbReference type="RefSeq" id="XP_024744518.1">
    <property type="nucleotide sequence ID" value="XM_024873371.1"/>
</dbReference>
<evidence type="ECO:0000259" key="5">
    <source>
        <dbReference type="Pfam" id="PF12255"/>
    </source>
</evidence>
<proteinExistence type="predicted"/>
<feature type="domain" description="Insecticide toxin TcdB middle/N-terminal" evidence="6">
    <location>
        <begin position="669"/>
        <end position="802"/>
    </location>
</feature>
<accession>A0A2J6TX67</accession>
<feature type="domain" description="Insecticide toxin TcdB middle/C-terminal" evidence="5">
    <location>
        <begin position="858"/>
        <end position="982"/>
    </location>
</feature>
<dbReference type="GeneID" id="36581451"/>
<dbReference type="InParanoid" id="A0A2J6TX67"/>
<dbReference type="Pfam" id="PF12255">
    <property type="entry name" value="TcdB_toxin_midC"/>
    <property type="match status" value="1"/>
</dbReference>
<dbReference type="InterPro" id="IPR022045">
    <property type="entry name" value="TcdB_toxin_mid/N"/>
</dbReference>
<feature type="region of interest" description="Disordered" evidence="4">
    <location>
        <begin position="541"/>
        <end position="561"/>
    </location>
</feature>
<dbReference type="InterPro" id="IPR028994">
    <property type="entry name" value="Integrin_alpha_N"/>
</dbReference>
<evidence type="ECO:0000256" key="2">
    <source>
        <dbReference type="ARBA" id="ARBA00022525"/>
    </source>
</evidence>
<feature type="non-terminal residue" evidence="7">
    <location>
        <position position="1"/>
    </location>
</feature>
<keyword evidence="3" id="KW-0843">Virulence</keyword>
<dbReference type="OrthoDB" id="5426877at2759"/>
<dbReference type="Pfam" id="PF03534">
    <property type="entry name" value="SpvB"/>
    <property type="match status" value="1"/>
</dbReference>
<evidence type="ECO:0000259" key="6">
    <source>
        <dbReference type="Pfam" id="PF12256"/>
    </source>
</evidence>
<evidence type="ECO:0000256" key="1">
    <source>
        <dbReference type="ARBA" id="ARBA00004613"/>
    </source>
</evidence>
<dbReference type="SUPFAM" id="SSF69318">
    <property type="entry name" value="Integrin alpha N-terminal domain"/>
    <property type="match status" value="1"/>
</dbReference>
<dbReference type="PANTHER" id="PTHR32305:SF15">
    <property type="entry name" value="PROTEIN RHSA-RELATED"/>
    <property type="match status" value="1"/>
</dbReference>
<dbReference type="STRING" id="1095630.A0A2J6TX67"/>
<dbReference type="Proteomes" id="UP000235371">
    <property type="component" value="Unassembled WGS sequence"/>
</dbReference>
<dbReference type="Pfam" id="PF12256">
    <property type="entry name" value="TcdB_toxin_midN"/>
    <property type="match status" value="1"/>
</dbReference>
<dbReference type="InterPro" id="IPR050708">
    <property type="entry name" value="T6SS_VgrG/RHS"/>
</dbReference>
<evidence type="ECO:0000256" key="4">
    <source>
        <dbReference type="SAM" id="MobiDB-lite"/>
    </source>
</evidence>
<comment type="subcellular location">
    <subcellularLocation>
        <location evidence="1">Secreted</location>
    </subcellularLocation>
</comment>
<feature type="non-terminal residue" evidence="7">
    <location>
        <position position="2064"/>
    </location>
</feature>
<dbReference type="PRINTS" id="PR01341">
    <property type="entry name" value="SALSPVBPROT"/>
</dbReference>
<reference evidence="7 8" key="1">
    <citation type="submission" date="2016-04" db="EMBL/GenBank/DDBJ databases">
        <title>A degradative enzymes factory behind the ericoid mycorrhizal symbiosis.</title>
        <authorList>
            <consortium name="DOE Joint Genome Institute"/>
            <person name="Martino E."/>
            <person name="Morin E."/>
            <person name="Grelet G."/>
            <person name="Kuo A."/>
            <person name="Kohler A."/>
            <person name="Daghino S."/>
            <person name="Barry K."/>
            <person name="Choi C."/>
            <person name="Cichocki N."/>
            <person name="Clum A."/>
            <person name="Copeland A."/>
            <person name="Hainaut M."/>
            <person name="Haridas S."/>
            <person name="Labutti K."/>
            <person name="Lindquist E."/>
            <person name="Lipzen A."/>
            <person name="Khouja H.-R."/>
            <person name="Murat C."/>
            <person name="Ohm R."/>
            <person name="Olson A."/>
            <person name="Spatafora J."/>
            <person name="Veneault-Fourrey C."/>
            <person name="Henrissat B."/>
            <person name="Grigoriev I."/>
            <person name="Martin F."/>
            <person name="Perotto S."/>
        </authorList>
    </citation>
    <scope>NUCLEOTIDE SEQUENCE [LARGE SCALE GENOMIC DNA]</scope>
    <source>
        <strain evidence="7 8">E</strain>
    </source>
</reference>
<gene>
    <name evidence="7" type="ORF">K444DRAFT_503514</name>
</gene>
<protein>
    <submittedName>
        <fullName evidence="7">SpvB-domain-containing protein</fullName>
    </submittedName>
</protein>
<evidence type="ECO:0000313" key="7">
    <source>
        <dbReference type="EMBL" id="PMD67614.1"/>
    </source>
</evidence>
<keyword evidence="8" id="KW-1185">Reference proteome</keyword>
<dbReference type="EMBL" id="KZ613740">
    <property type="protein sequence ID" value="PMD67614.1"/>
    <property type="molecule type" value="Genomic_DNA"/>
</dbReference>
<organism evidence="7 8">
    <name type="scientific">Hyaloscypha bicolor E</name>
    <dbReference type="NCBI Taxonomy" id="1095630"/>
    <lineage>
        <taxon>Eukaryota</taxon>
        <taxon>Fungi</taxon>
        <taxon>Dikarya</taxon>
        <taxon>Ascomycota</taxon>
        <taxon>Pezizomycotina</taxon>
        <taxon>Leotiomycetes</taxon>
        <taxon>Helotiales</taxon>
        <taxon>Hyaloscyphaceae</taxon>
        <taxon>Hyaloscypha</taxon>
        <taxon>Hyaloscypha bicolor</taxon>
    </lineage>
</organism>
<evidence type="ECO:0000313" key="8">
    <source>
        <dbReference type="Proteomes" id="UP000235371"/>
    </source>
</evidence>
<dbReference type="Gene3D" id="2.180.10.10">
    <property type="entry name" value="RHS repeat-associated core"/>
    <property type="match status" value="1"/>
</dbReference>
<dbReference type="NCBIfam" id="TIGR03696">
    <property type="entry name" value="Rhs_assc_core"/>
    <property type="match status" value="1"/>
</dbReference>
<dbReference type="InterPro" id="IPR003284">
    <property type="entry name" value="Sal_SpvB"/>
</dbReference>
<dbReference type="InterPro" id="IPR022385">
    <property type="entry name" value="Rhs_assc_core"/>
</dbReference>
<dbReference type="GO" id="GO:0005576">
    <property type="term" value="C:extracellular region"/>
    <property type="evidence" value="ECO:0007669"/>
    <property type="project" value="UniProtKB-SubCell"/>
</dbReference>
<evidence type="ECO:0000256" key="3">
    <source>
        <dbReference type="ARBA" id="ARBA00023026"/>
    </source>
</evidence>
<sequence>GGSQRAIGEKFGVNAVNGTMSLSIPITTSPGRSGTGASLALTYDSGNGNGPFGFGWQLSAGSISRKTSTGVPLYSDEDVFQMSDAEDLVPALRDATINEPASGDQAMFDERTVGDYAIRRYRPRVEGGVTRIERWLNTKDAGDIYWRTISATGATTIYGRNEESQIFHGNGGSKRIFSWLACETYDLQGNRSILTYKADDSSGLDLTLACEQHRDATARSTNKYMKSIKYGNRTPNRDLKTWEVLPPSTASSDQWLFEVVFDYGEYDASTPTTHEVGIWKSRNDPFSSYKSGFEIRSNRLCRRVLMFHHIPEKLDVDDCLVSAVILDYEESPAFTLLKSVTESGYMPDSKGSYLSESLPPVELKYTQMAQLNDLPLSEIDASSVLNLPHQNDPKSQWLDLDGEGAPGILAMIPGNGWYYQRNECSGFLPDSKKCFGPPRQIPILPNAGLEDGQFFFEDLDHDGRLDFVVLDSSGNMRGYFERTEDDDWTNFVPFATLPTLDLNNRVLRRVDLTGSGNADIVQSIDENGEVAWYPSLKSEGFGPQRQTMNSAEKPSLQTGDEQESFSLADMSGDGLSDIVRIRNGDISYWPNMGYGKFGSLVRMDKSPYMDHSDQFSVDRLRLLDVDGSGTTDLIYLPAGGTAHVYFNLAGNGWSEVQTVSTFPQLDQLSAVSAVDLLGNGTGCLCWVAPDEFGTTGLRYVDLTGGSKSHLLSAYSNGFGMETTVSYCPSTKYYHDDERRGIPWQTRLPFPIHCVDRVVIHDRIAQASISTRYAYHDGFYDGFEKEFRGFAMVEQWDAEDFAESVGNRVRYQQPPVHRRSWFHTGAFQQTTSLLDIFGSQQLSASKLPENMSTSDFREAHRALKGSLLREELFSDDQSPKAGRPFVVSESNYEVKMRQKRTNDLHGVFTVVGRETITCNYERMMDDPRIQHTFTLEVDRFGNTVKSASVSYGRLQSPLSDPRDRAKQQESIVNYSETDYTNAIEDADYFCGPSTAGSRTDEIASEPEPKIDPTRKQKLLLTDSRSYYRTSNLSGRLDYGIIQKFSVLDQSFQLASTESLLKGLLTRGTELLMPASDLVGTLKAAGYVDLDSSGNSWVPSSRSLFSRDGVNELNEARKNFYQTTTVLDPFANPAHENLDELKLLPISRTDSLGNKTEFSNDYVALQASLTTDPNGNRKKVVFSPLAGIAASAVMGKDTERLGDSVDGLTPVLSTDQLDQFIKDPLGPLTKQLLGNAGSRKISDTHRYGRTGTGGIQVPCFEAVISRDVHFGSTNPPASEAKILVTITYMNGHGSPFQVVELADQSSGGAQWRFNGWVIHDNKGQPVKQFSPFFSNTHDFRFQSDDGSQVAQATFLRDSIGRVIGTLNADHSWSKIRFDAWSQTTFDAGNTVLINDPMQDPDIGPSFKGLESSSYLPSWFDAHVKGDKWGQDAATKSSRYNDLPTTAHLDVAGRTFLSIAQNSSQELHSRSEFDLYGRLAGVWDPLDRLVVLGWDARNMRTRTTYDSLGRPTGEYLKLGSASEILVGKTIYGESISDAAARNLSGQVVKSFDQAGVRTNVAFDFKGNCLHSETQLAIDYKNTLNWSDEDTVQLESTVYGERANFDAYNRAFSTVSPDGSTTRREFNLTGQAKSVSWAPPNSSQSFKPYIKDATYSVNGQRLSVNYGNGSETQYKYDPISLQLTNTRTTRDDRTVMQDLFYKYDCRGKITSIVDAAQQDIYFRNAKISPTQSFTYDALGRLVEARGREQFDADNGGGQSLKPFTSSPRSRDGIPGNGSQLCEYTETYKYDLAGNIVELGHAASSHPEIAGWTRKYSYNEPSFIDNKVMSNRLSQTVVGNSTEKYGYDDDAGRHGCMTSMPGFSSLQWDSHDKLRSCSTQILNNGTPETTWFVYDGNGNRVRKVTERAARGGAQPTKIKQTICLQAYEVYRTFAGDGKTIQLEKQTSHVVGDFRVALIESDSKGKTLERYQLGGSLELDDKGQVISYEEYSPFGATTYRACRSDVEAPSKYRYASYERDVETGLDYCGARYYASWLGRWTSPDPIGIGDGLNVFAYCGNDPINFDDHGG</sequence>
<dbReference type="PANTHER" id="PTHR32305">
    <property type="match status" value="1"/>
</dbReference>
<name>A0A2J6TX67_9HELO</name>
<dbReference type="InterPro" id="IPR022044">
    <property type="entry name" value="TcdB_toxin_mid/C"/>
</dbReference>